<proteinExistence type="inferred from homology"/>
<dbReference type="PANTHER" id="PTHR44899">
    <property type="entry name" value="CAMK FAMILY PROTEIN KINASE"/>
    <property type="match status" value="1"/>
</dbReference>
<dbReference type="KEGG" id="tnl:113495000"/>
<accession>A0A7E5VM06</accession>
<dbReference type="InterPro" id="IPR011009">
    <property type="entry name" value="Kinase-like_dom_sf"/>
</dbReference>
<evidence type="ECO:0000256" key="2">
    <source>
        <dbReference type="ARBA" id="ARBA00012513"/>
    </source>
</evidence>
<dbReference type="CDD" id="cd08215">
    <property type="entry name" value="STKc_Nek"/>
    <property type="match status" value="1"/>
</dbReference>
<dbReference type="RefSeq" id="XP_026729353.1">
    <property type="nucleotide sequence ID" value="XM_026873552.1"/>
</dbReference>
<evidence type="ECO:0000256" key="8">
    <source>
        <dbReference type="ARBA" id="ARBA00047899"/>
    </source>
</evidence>
<evidence type="ECO:0000313" key="14">
    <source>
        <dbReference type="RefSeq" id="XP_026729353.1"/>
    </source>
</evidence>
<comment type="similarity">
    <text evidence="1">Belongs to the protein kinase superfamily. NEK Ser/Thr protein kinase family. NIMA subfamily.</text>
</comment>
<feature type="binding site" evidence="10">
    <location>
        <position position="41"/>
    </location>
    <ligand>
        <name>ATP</name>
        <dbReference type="ChEBI" id="CHEBI:30616"/>
    </ligand>
</feature>
<keyword evidence="7 10" id="KW-0067">ATP-binding</keyword>
<organism evidence="13 14">
    <name type="scientific">Trichoplusia ni</name>
    <name type="common">Cabbage looper</name>
    <dbReference type="NCBI Taxonomy" id="7111"/>
    <lineage>
        <taxon>Eukaryota</taxon>
        <taxon>Metazoa</taxon>
        <taxon>Ecdysozoa</taxon>
        <taxon>Arthropoda</taxon>
        <taxon>Hexapoda</taxon>
        <taxon>Insecta</taxon>
        <taxon>Pterygota</taxon>
        <taxon>Neoptera</taxon>
        <taxon>Endopterygota</taxon>
        <taxon>Lepidoptera</taxon>
        <taxon>Glossata</taxon>
        <taxon>Ditrysia</taxon>
        <taxon>Noctuoidea</taxon>
        <taxon>Noctuidae</taxon>
        <taxon>Plusiinae</taxon>
        <taxon>Trichoplusia</taxon>
    </lineage>
</organism>
<evidence type="ECO:0000256" key="3">
    <source>
        <dbReference type="ARBA" id="ARBA00022527"/>
    </source>
</evidence>
<keyword evidence="5 10" id="KW-0547">Nucleotide-binding</keyword>
<evidence type="ECO:0000259" key="12">
    <source>
        <dbReference type="PROSITE" id="PS50011"/>
    </source>
</evidence>
<dbReference type="InterPro" id="IPR017441">
    <property type="entry name" value="Protein_kinase_ATP_BS"/>
</dbReference>
<evidence type="ECO:0000256" key="9">
    <source>
        <dbReference type="ARBA" id="ARBA00048679"/>
    </source>
</evidence>
<evidence type="ECO:0000256" key="7">
    <source>
        <dbReference type="ARBA" id="ARBA00022840"/>
    </source>
</evidence>
<evidence type="ECO:0000256" key="6">
    <source>
        <dbReference type="ARBA" id="ARBA00022777"/>
    </source>
</evidence>
<comment type="catalytic activity">
    <reaction evidence="9">
        <text>L-seryl-[protein] + ATP = O-phospho-L-seryl-[protein] + ADP + H(+)</text>
        <dbReference type="Rhea" id="RHEA:17989"/>
        <dbReference type="Rhea" id="RHEA-COMP:9863"/>
        <dbReference type="Rhea" id="RHEA-COMP:11604"/>
        <dbReference type="ChEBI" id="CHEBI:15378"/>
        <dbReference type="ChEBI" id="CHEBI:29999"/>
        <dbReference type="ChEBI" id="CHEBI:30616"/>
        <dbReference type="ChEBI" id="CHEBI:83421"/>
        <dbReference type="ChEBI" id="CHEBI:456216"/>
        <dbReference type="EC" id="2.7.11.1"/>
    </reaction>
</comment>
<dbReference type="PIRSF" id="PIRSF000654">
    <property type="entry name" value="Integrin-linked_kinase"/>
    <property type="match status" value="1"/>
</dbReference>
<dbReference type="PROSITE" id="PS00107">
    <property type="entry name" value="PROTEIN_KINASE_ATP"/>
    <property type="match status" value="1"/>
</dbReference>
<name>A0A7E5VM06_TRINI</name>
<reference evidence="14 15" key="1">
    <citation type="submission" date="2025-04" db="UniProtKB">
        <authorList>
            <consortium name="RefSeq"/>
        </authorList>
    </citation>
    <scope>IDENTIFICATION</scope>
</reference>
<dbReference type="InterPro" id="IPR001245">
    <property type="entry name" value="Ser-Thr/Tyr_kinase_cat_dom"/>
</dbReference>
<dbReference type="GO" id="GO:0005524">
    <property type="term" value="F:ATP binding"/>
    <property type="evidence" value="ECO:0007669"/>
    <property type="project" value="UniProtKB-UniRule"/>
</dbReference>
<dbReference type="PANTHER" id="PTHR44899:SF3">
    <property type="entry name" value="SERINE_THREONINE-PROTEIN KINASE NEK1"/>
    <property type="match status" value="1"/>
</dbReference>
<dbReference type="EC" id="2.7.11.1" evidence="2"/>
<dbReference type="PROSITE" id="PS00108">
    <property type="entry name" value="PROTEIN_KINASE_ST"/>
    <property type="match status" value="1"/>
</dbReference>
<evidence type="ECO:0000256" key="10">
    <source>
        <dbReference type="PROSITE-ProRule" id="PRU10141"/>
    </source>
</evidence>
<dbReference type="PROSITE" id="PS50011">
    <property type="entry name" value="PROTEIN_KINASE_DOM"/>
    <property type="match status" value="1"/>
</dbReference>
<gene>
    <name evidence="14 15" type="primary">LOC113495000</name>
</gene>
<keyword evidence="6" id="KW-0418">Kinase</keyword>
<dbReference type="PRINTS" id="PR00109">
    <property type="entry name" value="TYRKINASE"/>
</dbReference>
<evidence type="ECO:0000313" key="13">
    <source>
        <dbReference type="Proteomes" id="UP000322000"/>
    </source>
</evidence>
<keyword evidence="3 11" id="KW-0723">Serine/threonine-protein kinase</keyword>
<sequence>MDVKKRLKNYNLSVLKTVGKGTYGNVYLCENRDNALLTIVKDIELNFKLQDHKQDIANEVKILSSLDHPNVIKFYACYYAENHVMISMEYATSGNLAEYMYQRCPKLLPQQEILFYFCQVLLGVNYIHSQNIIHRDLKAENILLTGKNGVVVKIGDFGISKMLASAKKTSTVIGTPYYLAPELCEGKPYCTKSDVWALGCLLYEMCTHKRAFDAETLVGLVKAITSGSVHPIDLTTYDRSMQDLVDSMLSILPDKRPSIKELMGRTVLLPDIYTVYLDAGNEELLHLRIKELMMFT</sequence>
<evidence type="ECO:0000256" key="4">
    <source>
        <dbReference type="ARBA" id="ARBA00022679"/>
    </source>
</evidence>
<dbReference type="InterPro" id="IPR000719">
    <property type="entry name" value="Prot_kinase_dom"/>
</dbReference>
<evidence type="ECO:0000313" key="15">
    <source>
        <dbReference type="RefSeq" id="XP_026729354.1"/>
    </source>
</evidence>
<dbReference type="SMART" id="SM00220">
    <property type="entry name" value="S_TKc"/>
    <property type="match status" value="1"/>
</dbReference>
<feature type="domain" description="Protein kinase" evidence="12">
    <location>
        <begin position="12"/>
        <end position="268"/>
    </location>
</feature>
<keyword evidence="13" id="KW-1185">Reference proteome</keyword>
<dbReference type="OrthoDB" id="248923at2759"/>
<dbReference type="InterPro" id="IPR051131">
    <property type="entry name" value="NEK_Ser/Thr_kinase_NIMA"/>
</dbReference>
<dbReference type="GO" id="GO:0004674">
    <property type="term" value="F:protein serine/threonine kinase activity"/>
    <property type="evidence" value="ECO:0007669"/>
    <property type="project" value="UniProtKB-KW"/>
</dbReference>
<evidence type="ECO:0000256" key="5">
    <source>
        <dbReference type="ARBA" id="ARBA00022741"/>
    </source>
</evidence>
<comment type="catalytic activity">
    <reaction evidence="8">
        <text>L-threonyl-[protein] + ATP = O-phospho-L-threonyl-[protein] + ADP + H(+)</text>
        <dbReference type="Rhea" id="RHEA:46608"/>
        <dbReference type="Rhea" id="RHEA-COMP:11060"/>
        <dbReference type="Rhea" id="RHEA-COMP:11605"/>
        <dbReference type="ChEBI" id="CHEBI:15378"/>
        <dbReference type="ChEBI" id="CHEBI:30013"/>
        <dbReference type="ChEBI" id="CHEBI:30616"/>
        <dbReference type="ChEBI" id="CHEBI:61977"/>
        <dbReference type="ChEBI" id="CHEBI:456216"/>
        <dbReference type="EC" id="2.7.11.1"/>
    </reaction>
</comment>
<dbReference type="Proteomes" id="UP000322000">
    <property type="component" value="Chromosome 6"/>
</dbReference>
<dbReference type="SUPFAM" id="SSF56112">
    <property type="entry name" value="Protein kinase-like (PK-like)"/>
    <property type="match status" value="1"/>
</dbReference>
<dbReference type="AlphaFoldDB" id="A0A7E5VM06"/>
<protein>
    <recommendedName>
        <fullName evidence="2">non-specific serine/threonine protein kinase</fullName>
        <ecNumber evidence="2">2.7.11.1</ecNumber>
    </recommendedName>
</protein>
<keyword evidence="4" id="KW-0808">Transferase</keyword>
<dbReference type="FunFam" id="1.10.510.10:FF:000571">
    <property type="entry name" value="Maternal embryonic leucine zipper kinase"/>
    <property type="match status" value="1"/>
</dbReference>
<evidence type="ECO:0000256" key="1">
    <source>
        <dbReference type="ARBA" id="ARBA00010886"/>
    </source>
</evidence>
<evidence type="ECO:0000256" key="11">
    <source>
        <dbReference type="RuleBase" id="RU000304"/>
    </source>
</evidence>
<dbReference type="GeneID" id="113495000"/>
<dbReference type="Pfam" id="PF00069">
    <property type="entry name" value="Pkinase"/>
    <property type="match status" value="1"/>
</dbReference>
<dbReference type="RefSeq" id="XP_026729354.1">
    <property type="nucleotide sequence ID" value="XM_026873553.1"/>
</dbReference>
<dbReference type="InterPro" id="IPR008271">
    <property type="entry name" value="Ser/Thr_kinase_AS"/>
</dbReference>
<dbReference type="GO" id="GO:0006950">
    <property type="term" value="P:response to stress"/>
    <property type="evidence" value="ECO:0007669"/>
    <property type="project" value="UniProtKB-ARBA"/>
</dbReference>
<dbReference type="Gene3D" id="1.10.510.10">
    <property type="entry name" value="Transferase(Phosphotransferase) domain 1"/>
    <property type="match status" value="1"/>
</dbReference>